<keyword evidence="2" id="KW-1185">Reference proteome</keyword>
<dbReference type="EMBL" id="CP068046">
    <property type="protein sequence ID" value="QQR40054.1"/>
    <property type="molecule type" value="Genomic_DNA"/>
</dbReference>
<name>A0ABX7C721_9HYPH</name>
<evidence type="ECO:0000313" key="1">
    <source>
        <dbReference type="EMBL" id="QQR40054.1"/>
    </source>
</evidence>
<organism evidence="1 2">
    <name type="scientific">Devosia rhizoryzae</name>
    <dbReference type="NCBI Taxonomy" id="2774137"/>
    <lineage>
        <taxon>Bacteria</taxon>
        <taxon>Pseudomonadati</taxon>
        <taxon>Pseudomonadota</taxon>
        <taxon>Alphaproteobacteria</taxon>
        <taxon>Hyphomicrobiales</taxon>
        <taxon>Devosiaceae</taxon>
        <taxon>Devosia</taxon>
    </lineage>
</organism>
<sequence length="76" mass="8631">MRRDDPITAAPSPLLTQLVYRAGFDRNELELSLEDPNVKILLLPPGFDPDCFKVRDLGHMLEAYGLPYKIMARSKT</sequence>
<proteinExistence type="predicted"/>
<gene>
    <name evidence="1" type="ORF">JI748_03280</name>
</gene>
<accession>A0ABX7C721</accession>
<dbReference type="Proteomes" id="UP000595857">
    <property type="component" value="Chromosome"/>
</dbReference>
<dbReference type="RefSeq" id="WP_201635049.1">
    <property type="nucleotide sequence ID" value="NZ_CP068046.1"/>
</dbReference>
<protein>
    <submittedName>
        <fullName evidence="1">Uncharacterized protein</fullName>
    </submittedName>
</protein>
<reference evidence="1 2" key="1">
    <citation type="submission" date="2021-01" db="EMBL/GenBank/DDBJ databases">
        <title>Genome seq and assembly of Devosia sp. LEGU1.</title>
        <authorList>
            <person name="Chhetri G."/>
        </authorList>
    </citation>
    <scope>NUCLEOTIDE SEQUENCE [LARGE SCALE GENOMIC DNA]</scope>
    <source>
        <strain evidence="1 2">LEGU1</strain>
    </source>
</reference>
<evidence type="ECO:0000313" key="2">
    <source>
        <dbReference type="Proteomes" id="UP000595857"/>
    </source>
</evidence>